<gene>
    <name evidence="7 11" type="primary">dnaK</name>
    <name evidence="11" type="ORF">GCM10018793_68940</name>
</gene>
<dbReference type="InterPro" id="IPR013126">
    <property type="entry name" value="Hsp_70_fam"/>
</dbReference>
<feature type="modified residue" description="Phosphothreonine; by autocatalysis" evidence="7">
    <location>
        <position position="179"/>
    </location>
</feature>
<evidence type="ECO:0000256" key="5">
    <source>
        <dbReference type="ARBA" id="ARBA00023016"/>
    </source>
</evidence>
<dbReference type="HAMAP" id="MF_00332">
    <property type="entry name" value="DnaK"/>
    <property type="match status" value="1"/>
</dbReference>
<keyword evidence="6 7" id="KW-0143">Chaperone</keyword>
<dbReference type="PANTHER" id="PTHR19375">
    <property type="entry name" value="HEAT SHOCK PROTEIN 70KDA"/>
    <property type="match status" value="1"/>
</dbReference>
<evidence type="ECO:0000256" key="1">
    <source>
        <dbReference type="ARBA" id="ARBA00007381"/>
    </source>
</evidence>
<evidence type="ECO:0000256" key="9">
    <source>
        <dbReference type="SAM" id="Coils"/>
    </source>
</evidence>
<dbReference type="EMBL" id="BNCD01000039">
    <property type="protein sequence ID" value="GHH88622.1"/>
    <property type="molecule type" value="Genomic_DNA"/>
</dbReference>
<protein>
    <recommendedName>
        <fullName evidence="7">Chaperone protein DnaK</fullName>
    </recommendedName>
    <alternativeName>
        <fullName evidence="7">HSP70</fullName>
    </alternativeName>
    <alternativeName>
        <fullName evidence="7">Heat shock 70 kDa protein</fullName>
    </alternativeName>
    <alternativeName>
        <fullName evidence="7">Heat shock protein 70</fullName>
    </alternativeName>
</protein>
<dbReference type="GO" id="GO:0051082">
    <property type="term" value="F:unfolded protein binding"/>
    <property type="evidence" value="ECO:0007669"/>
    <property type="project" value="InterPro"/>
</dbReference>
<dbReference type="FunFam" id="3.90.640.10:FF:000003">
    <property type="entry name" value="Molecular chaperone DnaK"/>
    <property type="match status" value="1"/>
</dbReference>
<dbReference type="RefSeq" id="WP_189938983.1">
    <property type="nucleotide sequence ID" value="NZ_BNCD01000039.1"/>
</dbReference>
<dbReference type="FunFam" id="1.20.1270.10:FF:000001">
    <property type="entry name" value="Molecular chaperone DnaK"/>
    <property type="match status" value="1"/>
</dbReference>
<keyword evidence="9" id="KW-0175">Coiled coil</keyword>
<dbReference type="SUPFAM" id="SSF53067">
    <property type="entry name" value="Actin-like ATPase domain"/>
    <property type="match status" value="2"/>
</dbReference>
<evidence type="ECO:0000313" key="12">
    <source>
        <dbReference type="Proteomes" id="UP000603708"/>
    </source>
</evidence>
<dbReference type="GO" id="GO:0005524">
    <property type="term" value="F:ATP binding"/>
    <property type="evidence" value="ECO:0007669"/>
    <property type="project" value="UniProtKB-UniRule"/>
</dbReference>
<dbReference type="AlphaFoldDB" id="A0A919GQ22"/>
<dbReference type="Gene3D" id="3.30.420.40">
    <property type="match status" value="2"/>
</dbReference>
<comment type="function">
    <text evidence="7">Acts as a chaperone.</text>
</comment>
<dbReference type="FunFam" id="3.30.420.40:FF:000071">
    <property type="entry name" value="Molecular chaperone DnaK"/>
    <property type="match status" value="1"/>
</dbReference>
<evidence type="ECO:0000256" key="7">
    <source>
        <dbReference type="HAMAP-Rule" id="MF_00332"/>
    </source>
</evidence>
<reference evidence="11" key="2">
    <citation type="submission" date="2020-09" db="EMBL/GenBank/DDBJ databases">
        <authorList>
            <person name="Sun Q."/>
            <person name="Ohkuma M."/>
        </authorList>
    </citation>
    <scope>NUCLEOTIDE SEQUENCE</scope>
    <source>
        <strain evidence="11">JCM 5069</strain>
    </source>
</reference>
<dbReference type="CDD" id="cd10234">
    <property type="entry name" value="ASKHA_NBD_HSP70_DnaK-like"/>
    <property type="match status" value="1"/>
</dbReference>
<comment type="caution">
    <text evidence="11">The sequence shown here is derived from an EMBL/GenBank/DDBJ whole genome shotgun (WGS) entry which is preliminary data.</text>
</comment>
<evidence type="ECO:0000256" key="3">
    <source>
        <dbReference type="ARBA" id="ARBA00022741"/>
    </source>
</evidence>
<feature type="region of interest" description="Disordered" evidence="10">
    <location>
        <begin position="521"/>
        <end position="563"/>
    </location>
</feature>
<comment type="induction">
    <text evidence="7">By stress conditions e.g. heat shock.</text>
</comment>
<feature type="coiled-coil region" evidence="9">
    <location>
        <begin position="228"/>
        <end position="255"/>
    </location>
</feature>
<dbReference type="PROSITE" id="PS00329">
    <property type="entry name" value="HSP70_2"/>
    <property type="match status" value="1"/>
</dbReference>
<feature type="region of interest" description="Disordered" evidence="10">
    <location>
        <begin position="584"/>
        <end position="642"/>
    </location>
</feature>
<evidence type="ECO:0000256" key="8">
    <source>
        <dbReference type="RuleBase" id="RU003322"/>
    </source>
</evidence>
<keyword evidence="3 7" id="KW-0547">Nucleotide-binding</keyword>
<feature type="compositionally biased region" description="Basic and acidic residues" evidence="10">
    <location>
        <begin position="629"/>
        <end position="642"/>
    </location>
</feature>
<dbReference type="InterPro" id="IPR018181">
    <property type="entry name" value="Heat_shock_70_CS"/>
</dbReference>
<keyword evidence="2 7" id="KW-0597">Phosphoprotein</keyword>
<organism evidence="11 12">
    <name type="scientific">Streptomyces sulfonofaciens</name>
    <dbReference type="NCBI Taxonomy" id="68272"/>
    <lineage>
        <taxon>Bacteria</taxon>
        <taxon>Bacillati</taxon>
        <taxon>Actinomycetota</taxon>
        <taxon>Actinomycetes</taxon>
        <taxon>Kitasatosporales</taxon>
        <taxon>Streptomycetaceae</taxon>
        <taxon>Streptomyces</taxon>
    </lineage>
</organism>
<comment type="similarity">
    <text evidence="1 7 8">Belongs to the heat shock protein 70 family.</text>
</comment>
<dbReference type="Gene3D" id="3.90.640.10">
    <property type="entry name" value="Actin, Chain A, domain 4"/>
    <property type="match status" value="1"/>
</dbReference>
<accession>A0A919GQ22</accession>
<name>A0A919GQ22_9ACTN</name>
<feature type="compositionally biased region" description="Acidic residues" evidence="10">
    <location>
        <begin position="615"/>
        <end position="628"/>
    </location>
</feature>
<dbReference type="Gene3D" id="2.60.34.10">
    <property type="entry name" value="Substrate Binding Domain Of DNAk, Chain A, domain 1"/>
    <property type="match status" value="1"/>
</dbReference>
<feature type="compositionally biased region" description="Basic and acidic residues" evidence="10">
    <location>
        <begin position="525"/>
        <end position="541"/>
    </location>
</feature>
<keyword evidence="5 7" id="KW-0346">Stress response</keyword>
<dbReference type="Pfam" id="PF00012">
    <property type="entry name" value="HSP70"/>
    <property type="match status" value="1"/>
</dbReference>
<evidence type="ECO:0000313" key="11">
    <source>
        <dbReference type="EMBL" id="GHH88622.1"/>
    </source>
</evidence>
<evidence type="ECO:0000256" key="4">
    <source>
        <dbReference type="ARBA" id="ARBA00022840"/>
    </source>
</evidence>
<dbReference type="NCBIfam" id="NF001413">
    <property type="entry name" value="PRK00290.1"/>
    <property type="match status" value="1"/>
</dbReference>
<dbReference type="SUPFAM" id="SSF100934">
    <property type="entry name" value="Heat shock protein 70kD (HSP70), C-terminal subdomain"/>
    <property type="match status" value="1"/>
</dbReference>
<evidence type="ECO:0000256" key="10">
    <source>
        <dbReference type="SAM" id="MobiDB-lite"/>
    </source>
</evidence>
<evidence type="ECO:0000256" key="2">
    <source>
        <dbReference type="ARBA" id="ARBA00022553"/>
    </source>
</evidence>
<dbReference type="InterPro" id="IPR012725">
    <property type="entry name" value="Chaperone_DnaK"/>
</dbReference>
<dbReference type="PROSITE" id="PS00297">
    <property type="entry name" value="HSP70_1"/>
    <property type="match status" value="1"/>
</dbReference>
<dbReference type="GO" id="GO:0140662">
    <property type="term" value="F:ATP-dependent protein folding chaperone"/>
    <property type="evidence" value="ECO:0007669"/>
    <property type="project" value="InterPro"/>
</dbReference>
<reference evidence="11" key="1">
    <citation type="journal article" date="2014" name="Int. J. Syst. Evol. Microbiol.">
        <title>Complete genome sequence of Corynebacterium casei LMG S-19264T (=DSM 44701T), isolated from a smear-ripened cheese.</title>
        <authorList>
            <consortium name="US DOE Joint Genome Institute (JGI-PGF)"/>
            <person name="Walter F."/>
            <person name="Albersmeier A."/>
            <person name="Kalinowski J."/>
            <person name="Ruckert C."/>
        </authorList>
    </citation>
    <scope>NUCLEOTIDE SEQUENCE</scope>
    <source>
        <strain evidence="11">JCM 5069</strain>
    </source>
</reference>
<dbReference type="Proteomes" id="UP000603708">
    <property type="component" value="Unassembled WGS sequence"/>
</dbReference>
<dbReference type="FunFam" id="2.60.34.10:FF:000014">
    <property type="entry name" value="Chaperone protein DnaK HSP70"/>
    <property type="match status" value="1"/>
</dbReference>
<evidence type="ECO:0000256" key="6">
    <source>
        <dbReference type="ARBA" id="ARBA00023186"/>
    </source>
</evidence>
<dbReference type="NCBIfam" id="TIGR02350">
    <property type="entry name" value="prok_dnaK"/>
    <property type="match status" value="1"/>
</dbReference>
<dbReference type="InterPro" id="IPR029048">
    <property type="entry name" value="HSP70_C_sf"/>
</dbReference>
<sequence>MARAVGIDLGTTNSVVAVLEGGEPTVVANAEGARTTPSVIAFGKNGDVLVGEVAKRQAVTNVDRTARSVKRHMGEADWRFPAQGSIDGSRYTAQELSARVLQKLKRDTESYLGEDVTDAVVTVPAYFDDAQRQATKEAGEIAGLKVLRIINEPTAAALAYGLDRGDEQTVLVFDLGGGTFDVSLLEIGEGVIEVKATNGDTQLGGDDWDQRIVDHLVKQFKNGYGIDLAEDRMALQRLREAAEKAKIELSSSTETTINLPYITASAEGPLHLDERLTRAQFQELTADLLERCKKPFHQAVQDAGIELSTVDHVILVGGSTRMPAVTDLVKELTGKDPHKGVNPDEVVAVGAALQAGVIRGDVKDVLLLDVTPLSLGIETKGGIMTKLIERNTTIPTKRSEIFTTAADNQPSVGIQVFQGERDIAAYNKKLGVFDLTGLPPAPRGVPQIEVAFDIDANGIMHVNAKDLATGREQKMTVTGGSALPKDDIDRMVRDAEQYADEDRRRRESAETRNQAEQLVYQTERFLADNPDRVPADTRSEVESAVSEVKGLLDGDPSDTNTERLRTSAERLAAVSQKMGQAMYAGAQGASGQEGATGGAGPSGPADAGAGAGSEGPEDVVDAEIVDDDRDGRDERDERGGAA</sequence>
<dbReference type="SUPFAM" id="SSF100920">
    <property type="entry name" value="Heat shock protein 70kD (HSP70), peptide-binding domain"/>
    <property type="match status" value="1"/>
</dbReference>
<dbReference type="InterPro" id="IPR043129">
    <property type="entry name" value="ATPase_NBD"/>
</dbReference>
<dbReference type="PROSITE" id="PS01036">
    <property type="entry name" value="HSP70_3"/>
    <property type="match status" value="1"/>
</dbReference>
<feature type="compositionally biased region" description="Low complexity" evidence="10">
    <location>
        <begin position="584"/>
        <end position="593"/>
    </location>
</feature>
<keyword evidence="4 7" id="KW-0067">ATP-binding</keyword>
<dbReference type="Gene3D" id="1.20.1270.10">
    <property type="match status" value="1"/>
</dbReference>
<dbReference type="InterPro" id="IPR029047">
    <property type="entry name" value="HSP70_peptide-bd_sf"/>
</dbReference>
<keyword evidence="12" id="KW-1185">Reference proteome</keyword>
<proteinExistence type="evidence at transcript level"/>
<dbReference type="PRINTS" id="PR00301">
    <property type="entry name" value="HEATSHOCK70"/>
</dbReference>